<dbReference type="PANTHER" id="PTHR47868:SF2">
    <property type="entry name" value="OS05G0457700 PROTEIN"/>
    <property type="match status" value="1"/>
</dbReference>
<sequence length="404" mass="42337">MVAYARSNFKSNHEQALDILKSGLQYMTAGPDAGRLYLAQAEVEADRNRWPEVGDLARRAATAASEAQPTTPAAALVVAEVELLAECVSARAALAMGRDADAFKAAHVSMDVARKSFIATGDEIRRWQGLVLASATAGMVQHAAGEFVSAGENICAVLQLAGHHDQRQGPPTDRDHLIPEALKQAAAFRLSEGLNGEAQQLAARAAKAAELAVGSSKGSTDVLLSPVFTGEALADAWLTEAQAGLAAANWDAAEERLSSALAAAEAVSGAGGPRVALVLLLTAQLYSRTGRVTLAEGLYREAAKMVQLSPRSADDVELKAVHPSVGSLLAWRYCQLLTALPKRSTDAASWERLARVLFEEAPIGGLGAAPETAFGTLDALTGKGQAGRGVVLDLMCRRVLPCQI</sequence>
<name>A0A2P6VHB3_9CHLO</name>
<comment type="caution">
    <text evidence="1">The sequence shown here is derived from an EMBL/GenBank/DDBJ whole genome shotgun (WGS) entry which is preliminary data.</text>
</comment>
<dbReference type="EMBL" id="LHPF02000007">
    <property type="protein sequence ID" value="PSC73470.1"/>
    <property type="molecule type" value="Genomic_DNA"/>
</dbReference>
<keyword evidence="2" id="KW-1185">Reference proteome</keyword>
<dbReference type="OrthoDB" id="513975at2759"/>
<dbReference type="Gene3D" id="1.25.40.10">
    <property type="entry name" value="Tetratricopeptide repeat domain"/>
    <property type="match status" value="1"/>
</dbReference>
<accession>A0A2P6VHB3</accession>
<dbReference type="AlphaFoldDB" id="A0A2P6VHB3"/>
<reference evidence="1 2" key="1">
    <citation type="journal article" date="2018" name="Plant J.">
        <title>Genome sequences of Chlorella sorokiniana UTEX 1602 and Micractinium conductrix SAG 241.80: implications to maltose excretion by a green alga.</title>
        <authorList>
            <person name="Arriola M.B."/>
            <person name="Velmurugan N."/>
            <person name="Zhang Y."/>
            <person name="Plunkett M.H."/>
            <person name="Hondzo H."/>
            <person name="Barney B.M."/>
        </authorList>
    </citation>
    <scope>NUCLEOTIDE SEQUENCE [LARGE SCALE GENOMIC DNA]</scope>
    <source>
        <strain evidence="1 2">SAG 241.80</strain>
    </source>
</reference>
<dbReference type="GO" id="GO:0005739">
    <property type="term" value="C:mitochondrion"/>
    <property type="evidence" value="ECO:0007669"/>
    <property type="project" value="TreeGrafter"/>
</dbReference>
<dbReference type="PANTHER" id="PTHR47868">
    <property type="entry name" value="OS05G0457700 PROTEIN"/>
    <property type="match status" value="1"/>
</dbReference>
<dbReference type="InterPro" id="IPR011990">
    <property type="entry name" value="TPR-like_helical_dom_sf"/>
</dbReference>
<dbReference type="STRING" id="554055.A0A2P6VHB3"/>
<evidence type="ECO:0000313" key="1">
    <source>
        <dbReference type="EMBL" id="PSC73470.1"/>
    </source>
</evidence>
<proteinExistence type="predicted"/>
<evidence type="ECO:0000313" key="2">
    <source>
        <dbReference type="Proteomes" id="UP000239649"/>
    </source>
</evidence>
<protein>
    <submittedName>
        <fullName evidence="1">Kinesin light chain</fullName>
    </submittedName>
</protein>
<gene>
    <name evidence="1" type="ORF">C2E20_3257</name>
</gene>
<dbReference type="Proteomes" id="UP000239649">
    <property type="component" value="Unassembled WGS sequence"/>
</dbReference>
<organism evidence="1 2">
    <name type="scientific">Micractinium conductrix</name>
    <dbReference type="NCBI Taxonomy" id="554055"/>
    <lineage>
        <taxon>Eukaryota</taxon>
        <taxon>Viridiplantae</taxon>
        <taxon>Chlorophyta</taxon>
        <taxon>core chlorophytes</taxon>
        <taxon>Trebouxiophyceae</taxon>
        <taxon>Chlorellales</taxon>
        <taxon>Chlorellaceae</taxon>
        <taxon>Chlorella clade</taxon>
        <taxon>Micractinium</taxon>
    </lineage>
</organism>